<sequence length="86" mass="8576">MKLSIALQKRIGGALFGGEGLFLTTLTGPGTVVVQTMTLSKLRRQFQAGGSREASESPLGKAVGAGAVGGALGGILGSILSEDTES</sequence>
<proteinExistence type="predicted"/>
<name>A0A6H1WQ59_9BACT</name>
<keyword evidence="2" id="KW-1185">Reference proteome</keyword>
<organism evidence="1 2">
    <name type="scientific">Thermosulfurimonas marina</name>
    <dbReference type="NCBI Taxonomy" id="2047767"/>
    <lineage>
        <taxon>Bacteria</taxon>
        <taxon>Pseudomonadati</taxon>
        <taxon>Thermodesulfobacteriota</taxon>
        <taxon>Thermodesulfobacteria</taxon>
        <taxon>Thermodesulfobacteriales</taxon>
        <taxon>Thermodesulfobacteriaceae</taxon>
        <taxon>Thermosulfurimonas</taxon>
    </lineage>
</organism>
<gene>
    <name evidence="1" type="ORF">FVE67_00190</name>
</gene>
<accession>A0A6H1WQ59</accession>
<dbReference type="Pfam" id="PF01987">
    <property type="entry name" value="AIM24"/>
    <property type="match status" value="1"/>
</dbReference>
<dbReference type="Gene3D" id="3.60.160.10">
    <property type="entry name" value="Mitochondrial biogenesis AIM24"/>
    <property type="match status" value="1"/>
</dbReference>
<reference evidence="1 2" key="1">
    <citation type="submission" date="2019-08" db="EMBL/GenBank/DDBJ databases">
        <title>Complete genome sequence of Thermosulfurimonas marina SU872T, an anaerobic thermophilic chemolithoautotrophic bacterium isolated from a shallow marine hydrothermal vent.</title>
        <authorList>
            <person name="Allioux M."/>
            <person name="Jebbar M."/>
            <person name="Slobodkina G."/>
            <person name="Slobodkin A."/>
            <person name="Moalic Y."/>
            <person name="Frolova A."/>
            <person name="Shao Z."/>
            <person name="Alain K."/>
        </authorList>
    </citation>
    <scope>NUCLEOTIDE SEQUENCE [LARGE SCALE GENOMIC DNA]</scope>
    <source>
        <strain evidence="1 2">SU872</strain>
    </source>
</reference>
<dbReference type="InterPro" id="IPR016031">
    <property type="entry name" value="Trp_RNA-bd_attenuator-like_dom"/>
</dbReference>
<protein>
    <submittedName>
        <fullName evidence="1">AIM24 family protein</fullName>
    </submittedName>
</protein>
<evidence type="ECO:0000313" key="2">
    <source>
        <dbReference type="Proteomes" id="UP000501253"/>
    </source>
</evidence>
<dbReference type="AlphaFoldDB" id="A0A6H1WQ59"/>
<evidence type="ECO:0000313" key="1">
    <source>
        <dbReference type="EMBL" id="QJA05300.1"/>
    </source>
</evidence>
<dbReference type="EMBL" id="CP042909">
    <property type="protein sequence ID" value="QJA05300.1"/>
    <property type="molecule type" value="Genomic_DNA"/>
</dbReference>
<dbReference type="Proteomes" id="UP000501253">
    <property type="component" value="Chromosome"/>
</dbReference>
<dbReference type="InterPro" id="IPR002838">
    <property type="entry name" value="AIM24"/>
</dbReference>
<dbReference type="InterPro" id="IPR036983">
    <property type="entry name" value="AIM24_sf"/>
</dbReference>
<dbReference type="SUPFAM" id="SSF51219">
    <property type="entry name" value="TRAP-like"/>
    <property type="match status" value="1"/>
</dbReference>
<dbReference type="KEGG" id="tmai:FVE67_00190"/>